<dbReference type="InterPro" id="IPR003775">
    <property type="entry name" value="Flagellar_assembly_factor_FliW"/>
</dbReference>
<keyword evidence="2 5" id="KW-1005">Bacterial flagellum biogenesis</keyword>
<dbReference type="SUPFAM" id="SSF141457">
    <property type="entry name" value="BH3618-like"/>
    <property type="match status" value="1"/>
</dbReference>
<keyword evidence="6" id="KW-0282">Flagellum</keyword>
<dbReference type="PANTHER" id="PTHR39190">
    <property type="entry name" value="FLAGELLAR ASSEMBLY FACTOR FLIW"/>
    <property type="match status" value="1"/>
</dbReference>
<comment type="subcellular location">
    <subcellularLocation>
        <location evidence="5">Cytoplasm</location>
    </subcellularLocation>
</comment>
<keyword evidence="1 5" id="KW-0963">Cytoplasm</keyword>
<keyword evidence="4 5" id="KW-0143">Chaperone</keyword>
<gene>
    <name evidence="5" type="primary">fliW</name>
    <name evidence="6" type="ORF">OW255_04245</name>
</gene>
<evidence type="ECO:0000313" key="7">
    <source>
        <dbReference type="Proteomes" id="UP001163115"/>
    </source>
</evidence>
<comment type="similarity">
    <text evidence="5">Belongs to the FliW family.</text>
</comment>
<keyword evidence="3 5" id="KW-0810">Translation regulation</keyword>
<comment type="subunit">
    <text evidence="5">Interacts with translational regulator CsrA and flagellin(s).</text>
</comment>
<dbReference type="HAMAP" id="MF_01185">
    <property type="entry name" value="FliW"/>
    <property type="match status" value="1"/>
</dbReference>
<protein>
    <recommendedName>
        <fullName evidence="5">Flagellar assembly factor FliW</fullName>
    </recommendedName>
</protein>
<dbReference type="EMBL" id="CP113524">
    <property type="protein sequence ID" value="WAJ24735.1"/>
    <property type="molecule type" value="Genomic_DNA"/>
</dbReference>
<evidence type="ECO:0000256" key="3">
    <source>
        <dbReference type="ARBA" id="ARBA00022845"/>
    </source>
</evidence>
<dbReference type="Gene3D" id="2.30.290.10">
    <property type="entry name" value="BH3618-like"/>
    <property type="match status" value="1"/>
</dbReference>
<dbReference type="PANTHER" id="PTHR39190:SF1">
    <property type="entry name" value="FLAGELLAR ASSEMBLY FACTOR FLIW"/>
    <property type="match status" value="1"/>
</dbReference>
<dbReference type="Pfam" id="PF02623">
    <property type="entry name" value="FliW"/>
    <property type="match status" value="1"/>
</dbReference>
<accession>A0ABY7ADF0</accession>
<keyword evidence="7" id="KW-1185">Reference proteome</keyword>
<name>A0ABY7ADF0_9FIRM</name>
<evidence type="ECO:0000256" key="1">
    <source>
        <dbReference type="ARBA" id="ARBA00022490"/>
    </source>
</evidence>
<sequence length="148" mass="17121">MEIKTQYFGTISCSEKEFIHFSDGLFGFADLKYYVPLAFEDNSDALISLQSVEDASISFILMNPFQLYAEYMPVLSDEDKKLLDVSYNEDNISYYVICVIHESMENSTVNLKCPIAVNTDTREARQVILDNVLYKFRHPVKDFVKKEN</sequence>
<evidence type="ECO:0000256" key="4">
    <source>
        <dbReference type="ARBA" id="ARBA00023186"/>
    </source>
</evidence>
<organism evidence="6 7">
    <name type="scientific">Lacrimispora xylanolytica</name>
    <dbReference type="NCBI Taxonomy" id="29375"/>
    <lineage>
        <taxon>Bacteria</taxon>
        <taxon>Bacillati</taxon>
        <taxon>Bacillota</taxon>
        <taxon>Clostridia</taxon>
        <taxon>Lachnospirales</taxon>
        <taxon>Lachnospiraceae</taxon>
        <taxon>Lacrimispora</taxon>
    </lineage>
</organism>
<dbReference type="RefSeq" id="WP_024837139.1">
    <property type="nucleotide sequence ID" value="NZ_CP113524.1"/>
</dbReference>
<proteinExistence type="inferred from homology"/>
<reference evidence="6" key="1">
    <citation type="submission" date="2022-11" db="EMBL/GenBank/DDBJ databases">
        <title>Lacrimispora xylanolytica sy1, complete genome.</title>
        <authorList>
            <person name="Choi S."/>
        </authorList>
    </citation>
    <scope>NUCLEOTIDE SEQUENCE</scope>
    <source>
        <strain evidence="6">Sy1</strain>
    </source>
</reference>
<keyword evidence="6" id="KW-0969">Cilium</keyword>
<keyword evidence="6" id="KW-0966">Cell projection</keyword>
<dbReference type="Proteomes" id="UP001163115">
    <property type="component" value="Chromosome"/>
</dbReference>
<dbReference type="InterPro" id="IPR024046">
    <property type="entry name" value="Flagellar_assmbl_FliW_dom_sf"/>
</dbReference>
<evidence type="ECO:0000256" key="5">
    <source>
        <dbReference type="HAMAP-Rule" id="MF_01185"/>
    </source>
</evidence>
<comment type="function">
    <text evidence="5">Acts as an anti-CsrA protein, binds CsrA and prevents it from repressing translation of its target genes, one of which is flagellin. Binds to flagellin and participates in the assembly of the flagellum.</text>
</comment>
<evidence type="ECO:0000256" key="2">
    <source>
        <dbReference type="ARBA" id="ARBA00022795"/>
    </source>
</evidence>
<evidence type="ECO:0000313" key="6">
    <source>
        <dbReference type="EMBL" id="WAJ24735.1"/>
    </source>
</evidence>